<evidence type="ECO:0000313" key="2">
    <source>
        <dbReference type="EMBL" id="TYH00963.1"/>
    </source>
</evidence>
<organism evidence="2 3">
    <name type="scientific">Gossypium darwinii</name>
    <name type="common">Darwin's cotton</name>
    <name type="synonym">Gossypium barbadense var. darwinii</name>
    <dbReference type="NCBI Taxonomy" id="34276"/>
    <lineage>
        <taxon>Eukaryota</taxon>
        <taxon>Viridiplantae</taxon>
        <taxon>Streptophyta</taxon>
        <taxon>Embryophyta</taxon>
        <taxon>Tracheophyta</taxon>
        <taxon>Spermatophyta</taxon>
        <taxon>Magnoliopsida</taxon>
        <taxon>eudicotyledons</taxon>
        <taxon>Gunneridae</taxon>
        <taxon>Pentapetalae</taxon>
        <taxon>rosids</taxon>
        <taxon>malvids</taxon>
        <taxon>Malvales</taxon>
        <taxon>Malvaceae</taxon>
        <taxon>Malvoideae</taxon>
        <taxon>Gossypium</taxon>
    </lineage>
</organism>
<accession>A0A5D2F6V8</accession>
<keyword evidence="3" id="KW-1185">Reference proteome</keyword>
<evidence type="ECO:0000313" key="3">
    <source>
        <dbReference type="Proteomes" id="UP000323506"/>
    </source>
</evidence>
<protein>
    <submittedName>
        <fullName evidence="2">Uncharacterized protein</fullName>
    </submittedName>
</protein>
<evidence type="ECO:0000256" key="1">
    <source>
        <dbReference type="SAM" id="MobiDB-lite"/>
    </source>
</evidence>
<name>A0A5D2F6V8_GOSDA</name>
<dbReference type="EMBL" id="CM017696">
    <property type="protein sequence ID" value="TYH00963.1"/>
    <property type="molecule type" value="Genomic_DNA"/>
</dbReference>
<reference evidence="2 3" key="1">
    <citation type="submission" date="2019-06" db="EMBL/GenBank/DDBJ databases">
        <title>WGS assembly of Gossypium darwinii.</title>
        <authorList>
            <person name="Chen Z.J."/>
            <person name="Sreedasyam A."/>
            <person name="Ando A."/>
            <person name="Song Q."/>
            <person name="De L."/>
            <person name="Hulse-Kemp A."/>
            <person name="Ding M."/>
            <person name="Ye W."/>
            <person name="Kirkbride R."/>
            <person name="Jenkins J."/>
            <person name="Plott C."/>
            <person name="Lovell J."/>
            <person name="Lin Y.-M."/>
            <person name="Vaughn R."/>
            <person name="Liu B."/>
            <person name="Li W."/>
            <person name="Simpson S."/>
            <person name="Scheffler B."/>
            <person name="Saski C."/>
            <person name="Grover C."/>
            <person name="Hu G."/>
            <person name="Conover J."/>
            <person name="Carlson J."/>
            <person name="Shu S."/>
            <person name="Boston L."/>
            <person name="Williams M."/>
            <person name="Peterson D."/>
            <person name="Mcgee K."/>
            <person name="Jones D."/>
            <person name="Wendel J."/>
            <person name="Stelly D."/>
            <person name="Grimwood J."/>
            <person name="Schmutz J."/>
        </authorList>
    </citation>
    <scope>NUCLEOTIDE SEQUENCE [LARGE SCALE GENOMIC DNA]</scope>
    <source>
        <strain evidence="2">1808015.09</strain>
    </source>
</reference>
<feature type="region of interest" description="Disordered" evidence="1">
    <location>
        <begin position="1"/>
        <end position="20"/>
    </location>
</feature>
<dbReference type="AlphaFoldDB" id="A0A5D2F6V8"/>
<proteinExistence type="predicted"/>
<dbReference type="Proteomes" id="UP000323506">
    <property type="component" value="Chromosome A09"/>
</dbReference>
<sequence length="136" mass="14852">MKEAPSKYPQNASMSQLPKKKGGSPFDYLHCLYKLSARLLICPVPPFLLFPLLSAKISFKCFLVLHFLNCSPCPSVLSSPSDTVKLLTSSSSANMAYLGSRCPSTDRSSFNAFTRRITLSASPSMTTRRSPISNPA</sequence>
<gene>
    <name evidence="2" type="ORF">ES288_A09G019400v1</name>
</gene>